<dbReference type="SUPFAM" id="SSF53448">
    <property type="entry name" value="Nucleotide-diphospho-sugar transferases"/>
    <property type="match status" value="1"/>
</dbReference>
<evidence type="ECO:0000259" key="1">
    <source>
        <dbReference type="Pfam" id="PF00535"/>
    </source>
</evidence>
<dbReference type="InterPro" id="IPR001173">
    <property type="entry name" value="Glyco_trans_2-like"/>
</dbReference>
<dbReference type="RefSeq" id="WP_006046048.1">
    <property type="nucleotide sequence ID" value="NZ_QLTQ01000030.1"/>
</dbReference>
<dbReference type="Gene3D" id="3.90.550.10">
    <property type="entry name" value="Spore Coat Polysaccharide Biosynthesis Protein SpsA, Chain A"/>
    <property type="match status" value="1"/>
</dbReference>
<protein>
    <submittedName>
        <fullName evidence="2">Glycosyltransferase involved in cell wall biosynthesis</fullName>
    </submittedName>
</protein>
<accession>A0ABX9DN72</accession>
<evidence type="ECO:0000313" key="2">
    <source>
        <dbReference type="EMBL" id="RAS42392.1"/>
    </source>
</evidence>
<reference evidence="2 3" key="1">
    <citation type="submission" date="2018-06" db="EMBL/GenBank/DDBJ databases">
        <title>Genomic Encyclopedia of Archaeal and Bacterial Type Strains, Phase II (KMG-II): from individual species to whole genera.</title>
        <authorList>
            <person name="Goeker M."/>
        </authorList>
    </citation>
    <scope>NUCLEOTIDE SEQUENCE [LARGE SCALE GENOMIC DNA]</scope>
    <source>
        <strain evidence="2 3">DSM 18710</strain>
    </source>
</reference>
<comment type="caution">
    <text evidence="2">The sequence shown here is derived from an EMBL/GenBank/DDBJ whole genome shotgun (WGS) entry which is preliminary data.</text>
</comment>
<proteinExistence type="predicted"/>
<dbReference type="CDD" id="cd00761">
    <property type="entry name" value="Glyco_tranf_GTA_type"/>
    <property type="match status" value="1"/>
</dbReference>
<gene>
    <name evidence="2" type="ORF">BC673_13024</name>
</gene>
<feature type="domain" description="Glycosyltransferase 2-like" evidence="1">
    <location>
        <begin position="6"/>
        <end position="179"/>
    </location>
</feature>
<name>A0ABX9DN72_9BACT</name>
<dbReference type="Proteomes" id="UP000249852">
    <property type="component" value="Unassembled WGS sequence"/>
</dbReference>
<sequence length="330" mass="39014">MEIFLSIVIPAFNAEQYLEHCIDSIVHQKAYQKCNGKLFEIIVVDDCSKDNTYAVATKYKQSHDISNMQIIRHESNKQQGAARNTGIHAAQGKYLWFVDVDDYLEENILDVVFNAVWETELDVFQFNALAESLDGNKHGEAWFEKTVGPMSGLEYLTYEASVHYENRIRATWSKWFRKDFLIQNNLFYEEHVYWEDVVHTLKCIYYAKSFVYMPVVGYIYVQTPNSDMRGKQNGKKYSDTIKFCVDSIEFMTTVQMPKPLCEFLGEYYERVLRKYRQNLHGLSKEEFDVFDRNVETMNTSVFEGFWNSDEHNWICSTSGRLSEWRKWIRK</sequence>
<keyword evidence="3" id="KW-1185">Reference proteome</keyword>
<evidence type="ECO:0000313" key="3">
    <source>
        <dbReference type="Proteomes" id="UP000249852"/>
    </source>
</evidence>
<dbReference type="EMBL" id="QLTQ01000030">
    <property type="protein sequence ID" value="RAS42392.1"/>
    <property type="molecule type" value="Genomic_DNA"/>
</dbReference>
<dbReference type="PANTHER" id="PTHR22916:SF64">
    <property type="entry name" value="TRANSFERASE, PUTATIVE-RELATED"/>
    <property type="match status" value="1"/>
</dbReference>
<organism evidence="2 3">
    <name type="scientific">Prevotella pallens</name>
    <dbReference type="NCBI Taxonomy" id="60133"/>
    <lineage>
        <taxon>Bacteria</taxon>
        <taxon>Pseudomonadati</taxon>
        <taxon>Bacteroidota</taxon>
        <taxon>Bacteroidia</taxon>
        <taxon>Bacteroidales</taxon>
        <taxon>Prevotellaceae</taxon>
        <taxon>Prevotella</taxon>
    </lineage>
</organism>
<dbReference type="InterPro" id="IPR029044">
    <property type="entry name" value="Nucleotide-diphossugar_trans"/>
</dbReference>
<dbReference type="PANTHER" id="PTHR22916">
    <property type="entry name" value="GLYCOSYLTRANSFERASE"/>
    <property type="match status" value="1"/>
</dbReference>
<dbReference type="Pfam" id="PF00535">
    <property type="entry name" value="Glycos_transf_2"/>
    <property type="match status" value="1"/>
</dbReference>